<dbReference type="SUPFAM" id="SSF52374">
    <property type="entry name" value="Nucleotidylyl transferase"/>
    <property type="match status" value="1"/>
</dbReference>
<dbReference type="PANTHER" id="PTHR39321:SF3">
    <property type="entry name" value="PHOSPHOPANTETHEINE ADENYLYLTRANSFERASE"/>
    <property type="match status" value="1"/>
</dbReference>
<dbReference type="RefSeq" id="WP_203571443.1">
    <property type="nucleotide sequence ID" value="NZ_WOFE01000005.1"/>
</dbReference>
<dbReference type="NCBIfam" id="NF000839">
    <property type="entry name" value="PRK00071.1-1"/>
    <property type="match status" value="1"/>
</dbReference>
<gene>
    <name evidence="11 13" type="primary">nadD</name>
    <name evidence="13" type="ORF">GM173_11045</name>
</gene>
<evidence type="ECO:0000313" key="14">
    <source>
        <dbReference type="Proteomes" id="UP001195660"/>
    </source>
</evidence>
<sequence>MQRIGIFGGTFDPIHYGHLALARCMRDQCQLEEVRLIPTGLPPHRPMPPVSPEQRLEWVQAALVGEKGLIADDREVRRDGFCYTFDTLREIQAENPQALLVWLIGADSWQHLPTWHRWRELLDLGHLLIAARPDFAIDAENSRLSPDLAAEFARRHVIANTDSLSRGKISLLSSPLLPVSSTQVRDLLSRGEDVSALTPVSGLLGQSGLYRF</sequence>
<comment type="similarity">
    <text evidence="3 11">Belongs to the NadD family.</text>
</comment>
<feature type="domain" description="Cytidyltransferase-like" evidence="12">
    <location>
        <begin position="6"/>
        <end position="185"/>
    </location>
</feature>
<evidence type="ECO:0000256" key="9">
    <source>
        <dbReference type="ARBA" id="ARBA00023027"/>
    </source>
</evidence>
<keyword evidence="4 11" id="KW-0662">Pyridine nucleotide biosynthesis</keyword>
<dbReference type="NCBIfam" id="TIGR00125">
    <property type="entry name" value="cyt_tran_rel"/>
    <property type="match status" value="1"/>
</dbReference>
<evidence type="ECO:0000256" key="4">
    <source>
        <dbReference type="ARBA" id="ARBA00022642"/>
    </source>
</evidence>
<comment type="caution">
    <text evidence="13">The sequence shown here is derived from an EMBL/GenBank/DDBJ whole genome shotgun (WGS) entry which is preliminary data.</text>
</comment>
<keyword evidence="6 11" id="KW-0548">Nucleotidyltransferase</keyword>
<evidence type="ECO:0000256" key="3">
    <source>
        <dbReference type="ARBA" id="ARBA00009014"/>
    </source>
</evidence>
<dbReference type="PANTHER" id="PTHR39321">
    <property type="entry name" value="NICOTINATE-NUCLEOTIDE ADENYLYLTRANSFERASE-RELATED"/>
    <property type="match status" value="1"/>
</dbReference>
<dbReference type="InterPro" id="IPR014729">
    <property type="entry name" value="Rossmann-like_a/b/a_fold"/>
</dbReference>
<dbReference type="Gene3D" id="3.40.50.620">
    <property type="entry name" value="HUPs"/>
    <property type="match status" value="1"/>
</dbReference>
<dbReference type="EC" id="2.7.7.18" evidence="11"/>
<comment type="function">
    <text evidence="1 11">Catalyzes the reversible adenylation of nicotinate mononucleotide (NaMN) to nicotinic acid adenine dinucleotide (NaAD).</text>
</comment>
<dbReference type="Pfam" id="PF01467">
    <property type="entry name" value="CTP_transf_like"/>
    <property type="match status" value="1"/>
</dbReference>
<proteinExistence type="inferred from homology"/>
<dbReference type="Proteomes" id="UP001195660">
    <property type="component" value="Unassembled WGS sequence"/>
</dbReference>
<keyword evidence="5 11" id="KW-0808">Transferase</keyword>
<dbReference type="GO" id="GO:0004515">
    <property type="term" value="F:nicotinate-nucleotide adenylyltransferase activity"/>
    <property type="evidence" value="ECO:0007669"/>
    <property type="project" value="UniProtKB-EC"/>
</dbReference>
<accession>A0ABS2CEM2</accession>
<dbReference type="CDD" id="cd02165">
    <property type="entry name" value="NMNAT"/>
    <property type="match status" value="1"/>
</dbReference>
<evidence type="ECO:0000259" key="12">
    <source>
        <dbReference type="Pfam" id="PF01467"/>
    </source>
</evidence>
<dbReference type="InterPro" id="IPR005248">
    <property type="entry name" value="NadD/NMNAT"/>
</dbReference>
<comment type="pathway">
    <text evidence="2 11">Cofactor biosynthesis; NAD(+) biosynthesis; deamido-NAD(+) from nicotinate D-ribonucleotide: step 1/1.</text>
</comment>
<name>A0ABS2CEM2_9NEIS</name>
<evidence type="ECO:0000256" key="6">
    <source>
        <dbReference type="ARBA" id="ARBA00022695"/>
    </source>
</evidence>
<evidence type="ECO:0000313" key="13">
    <source>
        <dbReference type="EMBL" id="MBM5572110.1"/>
    </source>
</evidence>
<dbReference type="HAMAP" id="MF_00244">
    <property type="entry name" value="NaMN_adenylyltr"/>
    <property type="match status" value="1"/>
</dbReference>
<evidence type="ECO:0000256" key="5">
    <source>
        <dbReference type="ARBA" id="ARBA00022679"/>
    </source>
</evidence>
<keyword evidence="9 11" id="KW-0520">NAD</keyword>
<evidence type="ECO:0000256" key="10">
    <source>
        <dbReference type="ARBA" id="ARBA00048721"/>
    </source>
</evidence>
<protein>
    <recommendedName>
        <fullName evidence="11">Probable nicotinate-nucleotide adenylyltransferase</fullName>
        <ecNumber evidence="11">2.7.7.18</ecNumber>
    </recommendedName>
    <alternativeName>
        <fullName evidence="11">Deamido-NAD(+) diphosphorylase</fullName>
    </alternativeName>
    <alternativeName>
        <fullName evidence="11">Deamido-NAD(+) pyrophosphorylase</fullName>
    </alternativeName>
    <alternativeName>
        <fullName evidence="11">Nicotinate mononucleotide adenylyltransferase</fullName>
        <shortName evidence="11">NaMN adenylyltransferase</shortName>
    </alternativeName>
</protein>
<evidence type="ECO:0000256" key="2">
    <source>
        <dbReference type="ARBA" id="ARBA00005019"/>
    </source>
</evidence>
<reference evidence="13 14" key="1">
    <citation type="submission" date="2019-11" db="EMBL/GenBank/DDBJ databases">
        <title>Novel Deefgea species.</title>
        <authorList>
            <person name="Han J.-H."/>
        </authorList>
    </citation>
    <scope>NUCLEOTIDE SEQUENCE [LARGE SCALE GENOMIC DNA]</scope>
    <source>
        <strain evidence="13 14">LMG 24817</strain>
    </source>
</reference>
<keyword evidence="14" id="KW-1185">Reference proteome</keyword>
<dbReference type="EMBL" id="WOFE01000005">
    <property type="protein sequence ID" value="MBM5572110.1"/>
    <property type="molecule type" value="Genomic_DNA"/>
</dbReference>
<keyword evidence="7 11" id="KW-0547">Nucleotide-binding</keyword>
<keyword evidence="8 11" id="KW-0067">ATP-binding</keyword>
<evidence type="ECO:0000256" key="1">
    <source>
        <dbReference type="ARBA" id="ARBA00002324"/>
    </source>
</evidence>
<evidence type="ECO:0000256" key="11">
    <source>
        <dbReference type="HAMAP-Rule" id="MF_00244"/>
    </source>
</evidence>
<evidence type="ECO:0000256" key="8">
    <source>
        <dbReference type="ARBA" id="ARBA00022840"/>
    </source>
</evidence>
<organism evidence="13 14">
    <name type="scientific">Deefgea chitinilytica</name>
    <dbReference type="NCBI Taxonomy" id="570276"/>
    <lineage>
        <taxon>Bacteria</taxon>
        <taxon>Pseudomonadati</taxon>
        <taxon>Pseudomonadota</taxon>
        <taxon>Betaproteobacteria</taxon>
        <taxon>Neisseriales</taxon>
        <taxon>Chitinibacteraceae</taxon>
        <taxon>Deefgea</taxon>
    </lineage>
</organism>
<dbReference type="InterPro" id="IPR004821">
    <property type="entry name" value="Cyt_trans-like"/>
</dbReference>
<comment type="catalytic activity">
    <reaction evidence="10 11">
        <text>nicotinate beta-D-ribonucleotide + ATP + H(+) = deamido-NAD(+) + diphosphate</text>
        <dbReference type="Rhea" id="RHEA:22860"/>
        <dbReference type="ChEBI" id="CHEBI:15378"/>
        <dbReference type="ChEBI" id="CHEBI:30616"/>
        <dbReference type="ChEBI" id="CHEBI:33019"/>
        <dbReference type="ChEBI" id="CHEBI:57502"/>
        <dbReference type="ChEBI" id="CHEBI:58437"/>
        <dbReference type="EC" id="2.7.7.18"/>
    </reaction>
</comment>
<dbReference type="NCBIfam" id="TIGR00482">
    <property type="entry name" value="nicotinate (nicotinamide) nucleotide adenylyltransferase"/>
    <property type="match status" value="1"/>
</dbReference>
<evidence type="ECO:0000256" key="7">
    <source>
        <dbReference type="ARBA" id="ARBA00022741"/>
    </source>
</evidence>